<protein>
    <submittedName>
        <fullName evidence="3">Endonuclease/exonuclease/phosphatase</fullName>
    </submittedName>
</protein>
<feature type="compositionally biased region" description="Low complexity" evidence="1">
    <location>
        <begin position="25"/>
        <end position="53"/>
    </location>
</feature>
<dbReference type="OrthoDB" id="10486065at2759"/>
<sequence>MASRFHRATTRFADDAHRATTTGRTEASTPNEANETTTTRTTTATATATTTSEGGNRRDVGVRTLSMMEGEARTASSPARSRSGEPRSREAALEALQRELDETEALLNTRRVRELREQRSSAGTADEDEESRATDRDVADATGAQARRTTPSFARARWGSLVAVVAACACILAIMIVRERPEARARRRLHMSSLSEMQCEHAFVPALSDNRTMDSSVNRIIAAAHHVYVLTSQNCASPNVTLRVPDAYASKATCVSGGVLDRCAAMDTGVWWESHYTRVSMAHGMMIKHAKEQKYNNIVVMEEDTTVNHEVNIHPDTEADMLKLLREDFDTETSSLGRVQLELDEHGSLASWNVIRPAFRPHLFEKFETRKQGKGYIEVTTGVKDVTRCPSQCACRNTQEGGQLCALSAAGCDLRSSDMYMLHSRAYDLMLPLLFVGTDETIIDHFVLQNIPKTWLLHPSVTIQAHLDISHALQLKVQDEFERKCVK</sequence>
<reference evidence="4" key="1">
    <citation type="journal article" date="2006" name="Proc. Natl. Acad. Sci. U.S.A.">
        <title>Genome analysis of the smallest free-living eukaryote Ostreococcus tauri unveils many unique features.</title>
        <authorList>
            <person name="Derelle E."/>
            <person name="Ferraz C."/>
            <person name="Rombauts S."/>
            <person name="Rouze P."/>
            <person name="Worden A.Z."/>
            <person name="Robbens S."/>
            <person name="Partensky F."/>
            <person name="Degroeve S."/>
            <person name="Echeynie S."/>
            <person name="Cooke R."/>
            <person name="Saeys Y."/>
            <person name="Wuyts J."/>
            <person name="Jabbari K."/>
            <person name="Bowler C."/>
            <person name="Panaud O."/>
            <person name="Piegu B."/>
            <person name="Ball S.G."/>
            <person name="Ral J.-P."/>
            <person name="Bouget F.-Y."/>
            <person name="Piganeau G."/>
            <person name="De Baets B."/>
            <person name="Picard A."/>
            <person name="Delseny M."/>
            <person name="Demaille J."/>
            <person name="Van de Peer Y."/>
            <person name="Moreau H."/>
        </authorList>
    </citation>
    <scope>NUCLEOTIDE SEQUENCE [LARGE SCALE GENOMIC DNA]</scope>
    <source>
        <strain evidence="4">OTTH 0595 / CCAP 157/2 / RCC745</strain>
    </source>
</reference>
<keyword evidence="3" id="KW-0255">Endonuclease</keyword>
<dbReference type="GO" id="GO:0004519">
    <property type="term" value="F:endonuclease activity"/>
    <property type="evidence" value="ECO:0007669"/>
    <property type="project" value="UniProtKB-KW"/>
</dbReference>
<gene>
    <name evidence="3" type="ORF">OT_ostta17g02330</name>
</gene>
<dbReference type="InParanoid" id="A0A096P9I8"/>
<evidence type="ECO:0000313" key="4">
    <source>
        <dbReference type="Proteomes" id="UP000009170"/>
    </source>
</evidence>
<evidence type="ECO:0000313" key="3">
    <source>
        <dbReference type="EMBL" id="CEG00652.1"/>
    </source>
</evidence>
<evidence type="ECO:0000256" key="2">
    <source>
        <dbReference type="SAM" id="Phobius"/>
    </source>
</evidence>
<keyword evidence="3" id="KW-0540">Nuclease</keyword>
<keyword evidence="2" id="KW-1133">Transmembrane helix</keyword>
<dbReference type="AlphaFoldDB" id="A0A096P9I8"/>
<feature type="compositionally biased region" description="Basic and acidic residues" evidence="1">
    <location>
        <begin position="82"/>
        <end position="91"/>
    </location>
</feature>
<organism evidence="3 4">
    <name type="scientific">Ostreococcus tauri</name>
    <name type="common">Marine green alga</name>
    <dbReference type="NCBI Taxonomy" id="70448"/>
    <lineage>
        <taxon>Eukaryota</taxon>
        <taxon>Viridiplantae</taxon>
        <taxon>Chlorophyta</taxon>
        <taxon>Mamiellophyceae</taxon>
        <taxon>Mamiellales</taxon>
        <taxon>Bathycoccaceae</taxon>
        <taxon>Ostreococcus</taxon>
    </lineage>
</organism>
<keyword evidence="3" id="KW-0378">Hydrolase</keyword>
<reference evidence="3 4" key="2">
    <citation type="journal article" date="2014" name="BMC Genomics">
        <title>An improved genome of the model marine alga Ostreococcus tauri unfolds by assessing Illumina de novo assemblies.</title>
        <authorList>
            <person name="Blanc-Mathieu R."/>
            <person name="Verhelst B."/>
            <person name="Derelle E."/>
            <person name="Rombauts S."/>
            <person name="Bouget F.Y."/>
            <person name="Carre I."/>
            <person name="Chateau A."/>
            <person name="Eyre-Walker A."/>
            <person name="Grimsley N."/>
            <person name="Moreau H."/>
            <person name="Piegu B."/>
            <person name="Rivals E."/>
            <person name="Schackwitz W."/>
            <person name="Van de Peer Y."/>
            <person name="Piganeau G."/>
        </authorList>
    </citation>
    <scope>NUCLEOTIDE SEQUENCE [LARGE SCALE GENOMIC DNA]</scope>
    <source>
        <strain evidence="4">OTTH 0595 / CCAP 157/2 / RCC745</strain>
    </source>
</reference>
<feature type="transmembrane region" description="Helical" evidence="2">
    <location>
        <begin position="158"/>
        <end position="177"/>
    </location>
</feature>
<feature type="region of interest" description="Disordered" evidence="1">
    <location>
        <begin position="1"/>
        <end position="91"/>
    </location>
</feature>
<keyword evidence="2" id="KW-0812">Transmembrane</keyword>
<keyword evidence="2" id="KW-0472">Membrane</keyword>
<dbReference type="GeneID" id="34946530"/>
<name>A0A096P9I8_OSTTA</name>
<dbReference type="EMBL" id="CAID01000017">
    <property type="protein sequence ID" value="CEG00652.1"/>
    <property type="molecule type" value="Genomic_DNA"/>
</dbReference>
<dbReference type="KEGG" id="ota:OT_ostta17g02330"/>
<dbReference type="Proteomes" id="UP000009170">
    <property type="component" value="Unassembled WGS sequence"/>
</dbReference>
<evidence type="ECO:0000256" key="1">
    <source>
        <dbReference type="SAM" id="MobiDB-lite"/>
    </source>
</evidence>
<comment type="caution">
    <text evidence="3">The sequence shown here is derived from an EMBL/GenBank/DDBJ whole genome shotgun (WGS) entry which is preliminary data.</text>
</comment>
<accession>A0A096P9I8</accession>
<proteinExistence type="predicted"/>
<feature type="region of interest" description="Disordered" evidence="1">
    <location>
        <begin position="111"/>
        <end position="150"/>
    </location>
</feature>
<keyword evidence="4" id="KW-1185">Reference proteome</keyword>
<dbReference type="RefSeq" id="XP_022840502.1">
    <property type="nucleotide sequence ID" value="XM_022984856.1"/>
</dbReference>